<evidence type="ECO:0000256" key="3">
    <source>
        <dbReference type="ARBA" id="ARBA00022553"/>
    </source>
</evidence>
<feature type="domain" description="PAS" evidence="6">
    <location>
        <begin position="1243"/>
        <end position="1287"/>
    </location>
</feature>
<dbReference type="EMBL" id="RKMK01000046">
    <property type="protein sequence ID" value="RXG86653.1"/>
    <property type="molecule type" value="Genomic_DNA"/>
</dbReference>
<dbReference type="Gene3D" id="1.10.510.10">
    <property type="entry name" value="Transferase(Phosphotransferase) domain 1"/>
    <property type="match status" value="1"/>
</dbReference>
<dbReference type="InterPro" id="IPR029016">
    <property type="entry name" value="GAF-like_dom_sf"/>
</dbReference>
<evidence type="ECO:0000256" key="2">
    <source>
        <dbReference type="ARBA" id="ARBA00012438"/>
    </source>
</evidence>
<dbReference type="InterPro" id="IPR008271">
    <property type="entry name" value="Ser/Thr_kinase_AS"/>
</dbReference>
<dbReference type="InterPro" id="IPR003594">
    <property type="entry name" value="HATPase_dom"/>
</dbReference>
<comment type="catalytic activity">
    <reaction evidence="1">
        <text>ATP + protein L-histidine = ADP + protein N-phospho-L-histidine.</text>
        <dbReference type="EC" id="2.7.13.3"/>
    </reaction>
</comment>
<dbReference type="PROSITE" id="PS00108">
    <property type="entry name" value="PROTEIN_KINASE_ST"/>
    <property type="match status" value="1"/>
</dbReference>
<dbReference type="Gene3D" id="3.30.450.40">
    <property type="match status" value="1"/>
</dbReference>
<dbReference type="SUPFAM" id="SSF55781">
    <property type="entry name" value="GAF domain-like"/>
    <property type="match status" value="1"/>
</dbReference>
<dbReference type="EC" id="2.7.13.3" evidence="2"/>
<dbReference type="SUPFAM" id="SSF55785">
    <property type="entry name" value="PYP-like sensor domain (PAS domain)"/>
    <property type="match status" value="1"/>
</dbReference>
<dbReference type="PROSITE" id="PS50011">
    <property type="entry name" value="PROTEIN_KINASE_DOM"/>
    <property type="match status" value="1"/>
</dbReference>
<sequence>MSPIPRLSGYVLAPLRESVDFTLYRGRKHDAPSPVLAIALFEQPSPQSIRRLMHEYSLGAELDPAWAAKPLAIARHEGRMILLLKDPGGQPLDRILERDQGQPLDLTRFLRTAIGLARTLGQVHQQGFIHKDIKPANVLVDDTGNAWLTGFGIASKLTRERQSPEPPEFIAGTLAYMAPEQTGRMNRSVDSRSDLYSLGVTFYEMLTGSLPFTASDPMEWVHCHIAKQPAAPSERVGTVPASVSAITMKLLSKTAEERYQTAAGVESDLRRCLSQWESQGWIDDFTPGAHDTPDRLMIPEKLYGRDREVDALLTAFDRIVGGGRVELVLVSGYSGIGKSAVVNELHKPLVPPRGLFASGKSDQYKRDIPHASLAQAFQSLVRRLLSQNEEDLRKWQDALREALGPNGLLLVDLVPELRHVIGEQPPVPELPPQEAQRRFQIVFRRFIGVFARPEHPLALFLDDMQWLDVATLDLLEDLLTRNDLQHLLLIGAYRDNEVNATHPLVRKLEAIRQAGAAVQDIVLTPLSRDDLGKLIVDSLHCQLERGAPLADLIHEKTSGNPFFAIQFISTLADDRLLKFDYRERRWVWDLLRIRDKGFTDNVVELMVEKLKRLPPETQKVLQQFACMGNSAEFEMLRIGYQNSVEHIHDHLWEAVRSGLIFRADNSYRFLHDRVQEAAYSLIPKELRAEAHLRIGMLLAEHTPAEKREEAIFEIVNQLNRGSHLITLVEDRERVAELNLIAGRRAKLSTAYDSALKYLRAGRALLEEETWKRNHQLIFSIEYLTAECELLTVTVCLAAGDPLAEVQKECENGLASARRARFGLAIERCEAQLGLILTLRGLTATFGCLDHEGYSEIDTERRLAKSPDLVLAEFYYWTRKLQAHFFAGNLASAVDASLHAEPLLWTSAAMFESAEYRLYGALAHAAVCDHATPEERPRHFDSVLDHYRELQMWTEANPETFEDRATLVGAEIARLEGQVQNAQELYDKAIHEAHKHGFVHNQAIANEIAGRFYAERGYEKIAATYLRAARACYLRWGADGKVRQLEELYPHLNVDKSIPDSAATIVTPIEQLDLTTVLRVSEAVSGEIVFEKLINTLMSSAIEHAGADRGLLILSRDDKYQIEAEATTSGDNVNVVLKQARVTAADLPESVFHYVLRAKESVLLHDASSQSSFSADAYIRDHRSRSVLCLPILKQTRLIGMLYLENNFATDVFTPARMVVLTLLASQAAISIENASLYRELAEREARIRRLVDANIIGIFVWDRDDRIIDANEAFLRIVGYDRDDLVSGRLRWRDLTPTEWRDADDRRVAELEATGTVQPYEKEYFLKNGSRVPVLVGAATFGGRHDQGVAFVVDLTQRKRAEEEIRESERRYSEVQMELVHANRVATMGQLSASIAHEVNQPIGATLNNASAALHWLSKEPADLEKARQALNRIFANGNRVSEVVGRMRALFKKAPLRKEEVDINGAILEVIALTRGEVEKNGIVVQSHLVDGLPLIQGDRVQVQQVIMNLIINAIEALSSICEGARELVITTDKSEPDSVLVEVRDSGPGLSSADLERVFDAFNTTKPGGLGMGLSICRTIIEAHGGRLWATAAEPRGATFRFTLPTQSNRAA</sequence>
<dbReference type="SUPFAM" id="SSF47384">
    <property type="entry name" value="Homodimeric domain of signal transducing histidine kinase"/>
    <property type="match status" value="1"/>
</dbReference>
<dbReference type="PRINTS" id="PR00344">
    <property type="entry name" value="BCTRLSENSOR"/>
</dbReference>
<evidence type="ECO:0000313" key="8">
    <source>
        <dbReference type="Proteomes" id="UP000290174"/>
    </source>
</evidence>
<dbReference type="Pfam" id="PF02518">
    <property type="entry name" value="HATPase_c"/>
    <property type="match status" value="1"/>
</dbReference>
<proteinExistence type="predicted"/>
<evidence type="ECO:0000259" key="4">
    <source>
        <dbReference type="PROSITE" id="PS50011"/>
    </source>
</evidence>
<evidence type="ECO:0000259" key="6">
    <source>
        <dbReference type="PROSITE" id="PS50112"/>
    </source>
</evidence>
<comment type="caution">
    <text evidence="7">The sequence shown here is derived from an EMBL/GenBank/DDBJ whole genome shotgun (WGS) entry which is preliminary data.</text>
</comment>
<dbReference type="Proteomes" id="UP000290174">
    <property type="component" value="Unassembled WGS sequence"/>
</dbReference>
<dbReference type="Pfam" id="PF13426">
    <property type="entry name" value="PAS_9"/>
    <property type="match status" value="1"/>
</dbReference>
<dbReference type="InterPro" id="IPR041664">
    <property type="entry name" value="AAA_16"/>
</dbReference>
<gene>
    <name evidence="7" type="ORF">EAS61_32785</name>
</gene>
<dbReference type="CDD" id="cd00130">
    <property type="entry name" value="PAS"/>
    <property type="match status" value="1"/>
</dbReference>
<dbReference type="Gene3D" id="3.30.450.20">
    <property type="entry name" value="PAS domain"/>
    <property type="match status" value="1"/>
</dbReference>
<organism evidence="7 8">
    <name type="scientific">Bradyrhizobium zhanjiangense</name>
    <dbReference type="NCBI Taxonomy" id="1325107"/>
    <lineage>
        <taxon>Bacteria</taxon>
        <taxon>Pseudomonadati</taxon>
        <taxon>Pseudomonadota</taxon>
        <taxon>Alphaproteobacteria</taxon>
        <taxon>Hyphomicrobiales</taxon>
        <taxon>Nitrobacteraceae</taxon>
        <taxon>Bradyrhizobium</taxon>
    </lineage>
</organism>
<dbReference type="CDD" id="cd14014">
    <property type="entry name" value="STKc_PknB_like"/>
    <property type="match status" value="1"/>
</dbReference>
<dbReference type="Gene3D" id="3.40.50.300">
    <property type="entry name" value="P-loop containing nucleotide triphosphate hydrolases"/>
    <property type="match status" value="1"/>
</dbReference>
<name>A0A4Q0QA62_9BRAD</name>
<dbReference type="InterPro" id="IPR027417">
    <property type="entry name" value="P-loop_NTPase"/>
</dbReference>
<protein>
    <recommendedName>
        <fullName evidence="2">histidine kinase</fullName>
        <ecNumber evidence="2">2.7.13.3</ecNumber>
    </recommendedName>
</protein>
<dbReference type="Pfam" id="PF13191">
    <property type="entry name" value="AAA_16"/>
    <property type="match status" value="1"/>
</dbReference>
<dbReference type="InterPro" id="IPR053159">
    <property type="entry name" value="Hybrid_Histidine_Kinase"/>
</dbReference>
<dbReference type="InterPro" id="IPR003661">
    <property type="entry name" value="HisK_dim/P_dom"/>
</dbReference>
<dbReference type="SMART" id="SM00065">
    <property type="entry name" value="GAF"/>
    <property type="match status" value="1"/>
</dbReference>
<dbReference type="PANTHER" id="PTHR43642:SF1">
    <property type="entry name" value="HYBRID SIGNAL TRANSDUCTION HISTIDINE KINASE G"/>
    <property type="match status" value="1"/>
</dbReference>
<dbReference type="Pfam" id="PF01590">
    <property type="entry name" value="GAF"/>
    <property type="match status" value="1"/>
</dbReference>
<evidence type="ECO:0000313" key="7">
    <source>
        <dbReference type="EMBL" id="RXG86653.1"/>
    </source>
</evidence>
<reference evidence="7 8" key="1">
    <citation type="submission" date="2018-11" db="EMBL/GenBank/DDBJ databases">
        <title>Bradyrhizobium sp. nov., isolated from effective nodules of peanut in China.</title>
        <authorList>
            <person name="Li Y."/>
        </authorList>
    </citation>
    <scope>NUCLEOTIDE SEQUENCE [LARGE SCALE GENOMIC DNA]</scope>
    <source>
        <strain evidence="7 8">CCBAU 51770</strain>
    </source>
</reference>
<dbReference type="InterPro" id="IPR000719">
    <property type="entry name" value="Prot_kinase_dom"/>
</dbReference>
<dbReference type="SMART" id="SM00388">
    <property type="entry name" value="HisKA"/>
    <property type="match status" value="1"/>
</dbReference>
<dbReference type="GO" id="GO:0000155">
    <property type="term" value="F:phosphorelay sensor kinase activity"/>
    <property type="evidence" value="ECO:0007669"/>
    <property type="project" value="InterPro"/>
</dbReference>
<dbReference type="InterPro" id="IPR036097">
    <property type="entry name" value="HisK_dim/P_sf"/>
</dbReference>
<dbReference type="InterPro" id="IPR004358">
    <property type="entry name" value="Sig_transdc_His_kin-like_C"/>
</dbReference>
<evidence type="ECO:0000256" key="1">
    <source>
        <dbReference type="ARBA" id="ARBA00000085"/>
    </source>
</evidence>
<feature type="domain" description="Histidine kinase" evidence="5">
    <location>
        <begin position="1394"/>
        <end position="1610"/>
    </location>
</feature>
<dbReference type="CDD" id="cd00082">
    <property type="entry name" value="HisKA"/>
    <property type="match status" value="1"/>
</dbReference>
<dbReference type="Pfam" id="PF00069">
    <property type="entry name" value="Pkinase"/>
    <property type="match status" value="1"/>
</dbReference>
<dbReference type="SMART" id="SM00387">
    <property type="entry name" value="HATPase_c"/>
    <property type="match status" value="1"/>
</dbReference>
<dbReference type="SUPFAM" id="SSF55874">
    <property type="entry name" value="ATPase domain of HSP90 chaperone/DNA topoisomerase II/histidine kinase"/>
    <property type="match status" value="1"/>
</dbReference>
<accession>A0A4Q0QA62</accession>
<dbReference type="PROSITE" id="PS50112">
    <property type="entry name" value="PAS"/>
    <property type="match status" value="1"/>
</dbReference>
<dbReference type="InterPro" id="IPR005467">
    <property type="entry name" value="His_kinase_dom"/>
</dbReference>
<keyword evidence="3" id="KW-0597">Phosphoprotein</keyword>
<dbReference type="PANTHER" id="PTHR43642">
    <property type="entry name" value="HYBRID SIGNAL TRANSDUCTION HISTIDINE KINASE G"/>
    <property type="match status" value="1"/>
</dbReference>
<evidence type="ECO:0000259" key="5">
    <source>
        <dbReference type="PROSITE" id="PS50109"/>
    </source>
</evidence>
<dbReference type="InterPro" id="IPR036890">
    <property type="entry name" value="HATPase_C_sf"/>
</dbReference>
<dbReference type="InterPro" id="IPR003018">
    <property type="entry name" value="GAF"/>
</dbReference>
<dbReference type="PROSITE" id="PS50109">
    <property type="entry name" value="HIS_KIN"/>
    <property type="match status" value="1"/>
</dbReference>
<dbReference type="InterPro" id="IPR035965">
    <property type="entry name" value="PAS-like_dom_sf"/>
</dbReference>
<dbReference type="InterPro" id="IPR000014">
    <property type="entry name" value="PAS"/>
</dbReference>
<dbReference type="SUPFAM" id="SSF56112">
    <property type="entry name" value="Protein kinase-like (PK-like)"/>
    <property type="match status" value="1"/>
</dbReference>
<feature type="domain" description="Protein kinase" evidence="4">
    <location>
        <begin position="1"/>
        <end position="282"/>
    </location>
</feature>
<dbReference type="SMART" id="SM00220">
    <property type="entry name" value="S_TKc"/>
    <property type="match status" value="1"/>
</dbReference>
<dbReference type="Gene3D" id="3.30.565.10">
    <property type="entry name" value="Histidine kinase-like ATPase, C-terminal domain"/>
    <property type="match status" value="1"/>
</dbReference>
<dbReference type="GO" id="GO:0005524">
    <property type="term" value="F:ATP binding"/>
    <property type="evidence" value="ECO:0007669"/>
    <property type="project" value="InterPro"/>
</dbReference>
<dbReference type="InterPro" id="IPR011009">
    <property type="entry name" value="Kinase-like_dom_sf"/>
</dbReference>
<dbReference type="SUPFAM" id="SSF52540">
    <property type="entry name" value="P-loop containing nucleoside triphosphate hydrolases"/>
    <property type="match status" value="1"/>
</dbReference>
<dbReference type="SMART" id="SM00091">
    <property type="entry name" value="PAS"/>
    <property type="match status" value="1"/>
</dbReference>
<dbReference type="Gene3D" id="1.10.287.130">
    <property type="match status" value="1"/>
</dbReference>
<dbReference type="NCBIfam" id="TIGR00229">
    <property type="entry name" value="sensory_box"/>
    <property type="match status" value="1"/>
</dbReference>